<dbReference type="EMBL" id="CP003844">
    <property type="protein sequence ID" value="AFT75273.1"/>
    <property type="molecule type" value="Genomic_DNA"/>
</dbReference>
<dbReference type="Proteomes" id="UP000006296">
    <property type="component" value="Chromosome"/>
</dbReference>
<keyword evidence="1" id="KW-0812">Transmembrane</keyword>
<keyword evidence="1" id="KW-1133">Transmembrane helix</keyword>
<evidence type="ECO:0008006" key="4">
    <source>
        <dbReference type="Google" id="ProtNLM"/>
    </source>
</evidence>
<protein>
    <recommendedName>
        <fullName evidence="4">Type IV pilus modification protein PilV</fullName>
    </recommendedName>
</protein>
<keyword evidence="1" id="KW-0472">Membrane</keyword>
<evidence type="ECO:0000256" key="1">
    <source>
        <dbReference type="SAM" id="Phobius"/>
    </source>
</evidence>
<reference evidence="3" key="1">
    <citation type="journal article" date="2012" name="Sci. Rep.">
        <title>Genomes of surface isolates of Alteromonas macleodii: the life of a widespread marine opportunistic copiotroph.</title>
        <authorList>
            <person name="Lopez-Perez M."/>
            <person name="Gonzaga A."/>
            <person name="Martin-Cuadrado A.B."/>
            <person name="Onyshchenko O."/>
            <person name="Ghavidel A."/>
            <person name="Ghai R."/>
            <person name="Rodriguez-Valera F."/>
        </authorList>
    </citation>
    <scope>NUCLEOTIDE SEQUENCE [LARGE SCALE GENOMIC DNA]</scope>
    <source>
        <strain evidence="3">English Channel 673</strain>
    </source>
</reference>
<proteinExistence type="predicted"/>
<accession>A0AB33A115</accession>
<gene>
    <name evidence="2" type="ordered locus">AMEC673_12935</name>
</gene>
<evidence type="ECO:0000313" key="2">
    <source>
        <dbReference type="EMBL" id="AFT75273.1"/>
    </source>
</evidence>
<sequence length="224" mass="23936">MLGIWQKKMIAEKVIMKRVKGSHIRAQRGAGLIEILITLFILAVGLLGVAALQFTGSFANKDAISRTQAEMVAAQVAERLRAAARPATVGDGMVVNNAYFSSDTYNFATLSCSGSSHPYHCYCLARPAGIPNCEGQACTEAQMAEYDGWALSCSAVQTNPQTKVSVSCDDNNTADIYSCSAGSRVEVLLTWPVASSGNQTYTLNARCNESEGDSNACVFKDITL</sequence>
<organism evidence="2 3">
    <name type="scientific">Alteromonas macleodii (strain English Channel 673)</name>
    <dbReference type="NCBI Taxonomy" id="1004788"/>
    <lineage>
        <taxon>Bacteria</taxon>
        <taxon>Pseudomonadati</taxon>
        <taxon>Pseudomonadota</taxon>
        <taxon>Gammaproteobacteria</taxon>
        <taxon>Alteromonadales</taxon>
        <taxon>Alteromonadaceae</taxon>
        <taxon>Alteromonas/Salinimonas group</taxon>
        <taxon>Alteromonas</taxon>
    </lineage>
</organism>
<name>A0AB33A115_ALTME</name>
<dbReference type="KEGG" id="amg:AMEC673_12935"/>
<feature type="transmembrane region" description="Helical" evidence="1">
    <location>
        <begin position="30"/>
        <end position="52"/>
    </location>
</feature>
<dbReference type="AlphaFoldDB" id="A0AB33A115"/>
<evidence type="ECO:0000313" key="3">
    <source>
        <dbReference type="Proteomes" id="UP000006296"/>
    </source>
</evidence>